<protein>
    <submittedName>
        <fullName evidence="2">Uncharacterized protein</fullName>
    </submittedName>
</protein>
<keyword evidence="1" id="KW-0472">Membrane</keyword>
<gene>
    <name evidence="2" type="ORF">BS47DRAFT_1385287</name>
</gene>
<feature type="transmembrane region" description="Helical" evidence="1">
    <location>
        <begin position="76"/>
        <end position="98"/>
    </location>
</feature>
<feature type="transmembrane region" description="Helical" evidence="1">
    <location>
        <begin position="105"/>
        <end position="131"/>
    </location>
</feature>
<keyword evidence="1" id="KW-0812">Transmembrane</keyword>
<dbReference type="EMBL" id="MU129091">
    <property type="protein sequence ID" value="KAF9507064.1"/>
    <property type="molecule type" value="Genomic_DNA"/>
</dbReference>
<keyword evidence="1" id="KW-1133">Transmembrane helix</keyword>
<dbReference type="Proteomes" id="UP000886523">
    <property type="component" value="Unassembled WGS sequence"/>
</dbReference>
<reference evidence="2" key="1">
    <citation type="journal article" date="2020" name="Nat. Commun.">
        <title>Large-scale genome sequencing of mycorrhizal fungi provides insights into the early evolution of symbiotic traits.</title>
        <authorList>
            <person name="Miyauchi S."/>
            <person name="Kiss E."/>
            <person name="Kuo A."/>
            <person name="Drula E."/>
            <person name="Kohler A."/>
            <person name="Sanchez-Garcia M."/>
            <person name="Morin E."/>
            <person name="Andreopoulos B."/>
            <person name="Barry K.W."/>
            <person name="Bonito G."/>
            <person name="Buee M."/>
            <person name="Carver A."/>
            <person name="Chen C."/>
            <person name="Cichocki N."/>
            <person name="Clum A."/>
            <person name="Culley D."/>
            <person name="Crous P.W."/>
            <person name="Fauchery L."/>
            <person name="Girlanda M."/>
            <person name="Hayes R.D."/>
            <person name="Keri Z."/>
            <person name="LaButti K."/>
            <person name="Lipzen A."/>
            <person name="Lombard V."/>
            <person name="Magnuson J."/>
            <person name="Maillard F."/>
            <person name="Murat C."/>
            <person name="Nolan M."/>
            <person name="Ohm R.A."/>
            <person name="Pangilinan J."/>
            <person name="Pereira M.F."/>
            <person name="Perotto S."/>
            <person name="Peter M."/>
            <person name="Pfister S."/>
            <person name="Riley R."/>
            <person name="Sitrit Y."/>
            <person name="Stielow J.B."/>
            <person name="Szollosi G."/>
            <person name="Zifcakova L."/>
            <person name="Stursova M."/>
            <person name="Spatafora J.W."/>
            <person name="Tedersoo L."/>
            <person name="Vaario L.M."/>
            <person name="Yamada A."/>
            <person name="Yan M."/>
            <person name="Wang P."/>
            <person name="Xu J."/>
            <person name="Bruns T."/>
            <person name="Baldrian P."/>
            <person name="Vilgalys R."/>
            <person name="Dunand C."/>
            <person name="Henrissat B."/>
            <person name="Grigoriev I.V."/>
            <person name="Hibbett D."/>
            <person name="Nagy L.G."/>
            <person name="Martin F.M."/>
        </authorList>
    </citation>
    <scope>NUCLEOTIDE SEQUENCE</scope>
    <source>
        <strain evidence="2">UP504</strain>
    </source>
</reference>
<proteinExistence type="predicted"/>
<dbReference type="AlphaFoldDB" id="A0A9P6AJN5"/>
<evidence type="ECO:0000313" key="2">
    <source>
        <dbReference type="EMBL" id="KAF9507064.1"/>
    </source>
</evidence>
<feature type="transmembrane region" description="Helical" evidence="1">
    <location>
        <begin position="35"/>
        <end position="56"/>
    </location>
</feature>
<name>A0A9P6AJN5_9AGAM</name>
<keyword evidence="3" id="KW-1185">Reference proteome</keyword>
<accession>A0A9P6AJN5</accession>
<evidence type="ECO:0000313" key="3">
    <source>
        <dbReference type="Proteomes" id="UP000886523"/>
    </source>
</evidence>
<dbReference type="OrthoDB" id="2535105at2759"/>
<comment type="caution">
    <text evidence="2">The sequence shown here is derived from an EMBL/GenBank/DDBJ whole genome shotgun (WGS) entry which is preliminary data.</text>
</comment>
<dbReference type="PANTHER" id="PTHR40465">
    <property type="entry name" value="CHROMOSOME 1, WHOLE GENOME SHOTGUN SEQUENCE"/>
    <property type="match status" value="1"/>
</dbReference>
<organism evidence="2 3">
    <name type="scientific">Hydnum rufescens UP504</name>
    <dbReference type="NCBI Taxonomy" id="1448309"/>
    <lineage>
        <taxon>Eukaryota</taxon>
        <taxon>Fungi</taxon>
        <taxon>Dikarya</taxon>
        <taxon>Basidiomycota</taxon>
        <taxon>Agaricomycotina</taxon>
        <taxon>Agaricomycetes</taxon>
        <taxon>Cantharellales</taxon>
        <taxon>Hydnaceae</taxon>
        <taxon>Hydnum</taxon>
    </lineage>
</organism>
<evidence type="ECO:0000256" key="1">
    <source>
        <dbReference type="SAM" id="Phobius"/>
    </source>
</evidence>
<sequence length="185" mass="20993">MEIISMYPSRCLGVLTVQTSRYYYAFPNDGRPVKLAVAVLWTLGAFQLACYTQSFYWWFVTNYHNPLAQQWLPWEFAIYSLNATCSSLIVQTFFAYRVYSLSGNLYLGVLVQGLVLLQFGFSAASCIKLFMIGLPQKPDSCKECDRLAEVWLIIQAIADLQVHHLCVTYCDIGAPGSRICIPPQF</sequence>
<dbReference type="PANTHER" id="PTHR40465:SF1">
    <property type="entry name" value="DUF6534 DOMAIN-CONTAINING PROTEIN"/>
    <property type="match status" value="1"/>
</dbReference>